<sequence>MHSFNSRSCTAPRKEEFHSWNPRDVVQLQSSMRSSISFSFTRSLHRGRNTHECLGLAGRVKDCIIGSKKMI</sequence>
<organism evidence="1 2">
    <name type="scientific">Ameca splendens</name>
    <dbReference type="NCBI Taxonomy" id="208324"/>
    <lineage>
        <taxon>Eukaryota</taxon>
        <taxon>Metazoa</taxon>
        <taxon>Chordata</taxon>
        <taxon>Craniata</taxon>
        <taxon>Vertebrata</taxon>
        <taxon>Euteleostomi</taxon>
        <taxon>Actinopterygii</taxon>
        <taxon>Neopterygii</taxon>
        <taxon>Teleostei</taxon>
        <taxon>Neoteleostei</taxon>
        <taxon>Acanthomorphata</taxon>
        <taxon>Ovalentaria</taxon>
        <taxon>Atherinomorphae</taxon>
        <taxon>Cyprinodontiformes</taxon>
        <taxon>Goodeidae</taxon>
        <taxon>Ameca</taxon>
    </lineage>
</organism>
<proteinExistence type="predicted"/>
<comment type="caution">
    <text evidence="1">The sequence shown here is derived from an EMBL/GenBank/DDBJ whole genome shotgun (WGS) entry which is preliminary data.</text>
</comment>
<accession>A0ABV0XUK6</accession>
<keyword evidence="2" id="KW-1185">Reference proteome</keyword>
<protein>
    <submittedName>
        <fullName evidence="1">Uncharacterized protein</fullName>
    </submittedName>
</protein>
<reference evidence="1 2" key="1">
    <citation type="submission" date="2021-06" db="EMBL/GenBank/DDBJ databases">
        <authorList>
            <person name="Palmer J.M."/>
        </authorList>
    </citation>
    <scope>NUCLEOTIDE SEQUENCE [LARGE SCALE GENOMIC DNA]</scope>
    <source>
        <strain evidence="1 2">AS_MEX2019</strain>
        <tissue evidence="1">Muscle</tissue>
    </source>
</reference>
<evidence type="ECO:0000313" key="1">
    <source>
        <dbReference type="EMBL" id="MEQ2285192.1"/>
    </source>
</evidence>
<name>A0ABV0XUK6_9TELE</name>
<evidence type="ECO:0000313" key="2">
    <source>
        <dbReference type="Proteomes" id="UP001469553"/>
    </source>
</evidence>
<gene>
    <name evidence="1" type="ORF">AMECASPLE_029331</name>
</gene>
<dbReference type="EMBL" id="JAHRIP010012746">
    <property type="protein sequence ID" value="MEQ2285192.1"/>
    <property type="molecule type" value="Genomic_DNA"/>
</dbReference>
<dbReference type="Proteomes" id="UP001469553">
    <property type="component" value="Unassembled WGS sequence"/>
</dbReference>